<evidence type="ECO:0000313" key="9">
    <source>
        <dbReference type="Proteomes" id="UP000236291"/>
    </source>
</evidence>
<dbReference type="InterPro" id="IPR036249">
    <property type="entry name" value="Thioredoxin-like_sf"/>
</dbReference>
<evidence type="ECO:0000313" key="7">
    <source>
        <dbReference type="EMBL" id="PNX89558.1"/>
    </source>
</evidence>
<evidence type="ECO:0000256" key="4">
    <source>
        <dbReference type="ARBA" id="ARBA00023284"/>
    </source>
</evidence>
<dbReference type="STRING" id="57577.A0A2K3LBL4"/>
<evidence type="ECO:0000256" key="1">
    <source>
        <dbReference type="ARBA" id="ARBA00004496"/>
    </source>
</evidence>
<proteinExistence type="inferred from homology"/>
<dbReference type="PANTHER" id="PTHR10168">
    <property type="entry name" value="GLUTAREDOXIN"/>
    <property type="match status" value="1"/>
</dbReference>
<comment type="caution">
    <text evidence="6">The sequence shown here is derived from an EMBL/GenBank/DDBJ whole genome shotgun (WGS) entry which is preliminary data.</text>
</comment>
<name>A0A2K3LBL4_TRIPR</name>
<dbReference type="PROSITE" id="PS51354">
    <property type="entry name" value="GLUTAREDOXIN_2"/>
    <property type="match status" value="1"/>
</dbReference>
<dbReference type="NCBIfam" id="TIGR02189">
    <property type="entry name" value="GlrX-like_plant"/>
    <property type="match status" value="1"/>
</dbReference>
<evidence type="ECO:0000256" key="3">
    <source>
        <dbReference type="ARBA" id="ARBA00022490"/>
    </source>
</evidence>
<evidence type="ECO:0000313" key="6">
    <source>
        <dbReference type="EMBL" id="PNX75935.1"/>
    </source>
</evidence>
<protein>
    <submittedName>
        <fullName evidence="6">Glutaredoxin-c9-like protein</fullName>
    </submittedName>
</protein>
<gene>
    <name evidence="8" type="ORF">L195_g007257</name>
    <name evidence="6" type="ORF">L195_g031880</name>
    <name evidence="7" type="ORF">L195_g045678</name>
</gene>
<dbReference type="InterPro" id="IPR002109">
    <property type="entry name" value="Glutaredoxin"/>
</dbReference>
<dbReference type="EMBL" id="ASHM01029851">
    <property type="protein sequence ID" value="PNX75935.1"/>
    <property type="molecule type" value="Genomic_DNA"/>
</dbReference>
<dbReference type="Gene3D" id="3.40.30.10">
    <property type="entry name" value="Glutaredoxin"/>
    <property type="match status" value="1"/>
</dbReference>
<dbReference type="AlphaFoldDB" id="A0A2K3LBL4"/>
<dbReference type="EMBL" id="ASHM01060183">
    <property type="protein sequence ID" value="PNX89558.1"/>
    <property type="molecule type" value="Genomic_DNA"/>
</dbReference>
<dbReference type="Proteomes" id="UP000236291">
    <property type="component" value="Unassembled WGS sequence"/>
</dbReference>
<evidence type="ECO:0000259" key="5">
    <source>
        <dbReference type="Pfam" id="PF00462"/>
    </source>
</evidence>
<dbReference type="EMBL" id="ASHM01003983">
    <property type="protein sequence ID" value="PNY10671.1"/>
    <property type="molecule type" value="Genomic_DNA"/>
</dbReference>
<dbReference type="GO" id="GO:0005737">
    <property type="term" value="C:cytoplasm"/>
    <property type="evidence" value="ECO:0007669"/>
    <property type="project" value="UniProtKB-SubCell"/>
</dbReference>
<organism evidence="6 9">
    <name type="scientific">Trifolium pratense</name>
    <name type="common">Red clover</name>
    <dbReference type="NCBI Taxonomy" id="57577"/>
    <lineage>
        <taxon>Eukaryota</taxon>
        <taxon>Viridiplantae</taxon>
        <taxon>Streptophyta</taxon>
        <taxon>Embryophyta</taxon>
        <taxon>Tracheophyta</taxon>
        <taxon>Spermatophyta</taxon>
        <taxon>Magnoliopsida</taxon>
        <taxon>eudicotyledons</taxon>
        <taxon>Gunneridae</taxon>
        <taxon>Pentapetalae</taxon>
        <taxon>rosids</taxon>
        <taxon>fabids</taxon>
        <taxon>Fabales</taxon>
        <taxon>Fabaceae</taxon>
        <taxon>Papilionoideae</taxon>
        <taxon>50 kb inversion clade</taxon>
        <taxon>NPAAA clade</taxon>
        <taxon>Hologalegina</taxon>
        <taxon>IRL clade</taxon>
        <taxon>Trifolieae</taxon>
        <taxon>Trifolium</taxon>
    </lineage>
</organism>
<comment type="similarity">
    <text evidence="2">Belongs to the glutaredoxin family. CC-type subfamily.</text>
</comment>
<keyword evidence="4" id="KW-0676">Redox-active center</keyword>
<dbReference type="Pfam" id="PF00462">
    <property type="entry name" value="Glutaredoxin"/>
    <property type="match status" value="1"/>
</dbReference>
<evidence type="ECO:0000313" key="8">
    <source>
        <dbReference type="EMBL" id="PNY10671.1"/>
    </source>
</evidence>
<dbReference type="InterPro" id="IPR011905">
    <property type="entry name" value="GlrX-like_pln_2"/>
</dbReference>
<comment type="subcellular location">
    <subcellularLocation>
        <location evidence="1">Cytoplasm</location>
    </subcellularLocation>
</comment>
<feature type="domain" description="Glutaredoxin" evidence="5">
    <location>
        <begin position="54"/>
        <end position="121"/>
    </location>
</feature>
<sequence>MHQAIPYISSHNNNFGNINENYYYNKKKESPNSSSHKGEEKMILNMVSENALIVIGRHGCCMTHVVKKLLQSLGVNPVIHEVEEEKDEVYVAKELESIIKGKEEQRNVNVQFPMVFIGGKLFGGLERVMATHISGELVPLLKQAGALWL</sequence>
<accession>A0A2K3LBL4</accession>
<evidence type="ECO:0000256" key="2">
    <source>
        <dbReference type="ARBA" id="ARBA00007568"/>
    </source>
</evidence>
<reference evidence="6 9" key="2">
    <citation type="journal article" date="2017" name="Front. Plant Sci.">
        <title>Gene Classification and Mining of Molecular Markers Useful in Red Clover (Trifolium pratense) Breeding.</title>
        <authorList>
            <person name="Istvanek J."/>
            <person name="Dluhosova J."/>
            <person name="Dluhos P."/>
            <person name="Patkova L."/>
            <person name="Nedelnik J."/>
            <person name="Repkova J."/>
        </authorList>
    </citation>
    <scope>NUCLEOTIDE SEQUENCE [LARGE SCALE GENOMIC DNA]</scope>
    <source>
        <strain evidence="9">cv. Tatra</strain>
        <tissue evidence="6">Young leaves</tissue>
    </source>
</reference>
<keyword evidence="3" id="KW-0963">Cytoplasm</keyword>
<dbReference type="SUPFAM" id="SSF52833">
    <property type="entry name" value="Thioredoxin-like"/>
    <property type="match status" value="1"/>
</dbReference>
<reference evidence="6 9" key="1">
    <citation type="journal article" date="2014" name="Am. J. Bot.">
        <title>Genome assembly and annotation for red clover (Trifolium pratense; Fabaceae).</title>
        <authorList>
            <person name="Istvanek J."/>
            <person name="Jaros M."/>
            <person name="Krenek A."/>
            <person name="Repkova J."/>
        </authorList>
    </citation>
    <scope>NUCLEOTIDE SEQUENCE [LARGE SCALE GENOMIC DNA]</scope>
    <source>
        <strain evidence="9">cv. Tatra</strain>
        <tissue evidence="6">Young leaves</tissue>
    </source>
</reference>